<protein>
    <submittedName>
        <fullName evidence="1">Uncharacterized protein</fullName>
    </submittedName>
</protein>
<evidence type="ECO:0000313" key="2">
    <source>
        <dbReference type="Proteomes" id="UP001150924"/>
    </source>
</evidence>
<evidence type="ECO:0000313" key="1">
    <source>
        <dbReference type="EMBL" id="MCY1009297.1"/>
    </source>
</evidence>
<proteinExistence type="predicted"/>
<keyword evidence="2" id="KW-1185">Reference proteome</keyword>
<reference evidence="1" key="1">
    <citation type="submission" date="2022-11" db="EMBL/GenBank/DDBJ databases">
        <title>Minimal conservation of predation-associated metabolite biosynthetic gene clusters underscores biosynthetic potential of Myxococcota including descriptions for ten novel species: Archangium lansinium sp. nov., Myxococcus landrumus sp. nov., Nannocystis bai.</title>
        <authorList>
            <person name="Ahearne A."/>
            <person name="Stevens C."/>
            <person name="Phillips K."/>
        </authorList>
    </citation>
    <scope>NUCLEOTIDE SEQUENCE</scope>
    <source>
        <strain evidence="1">Na p29</strain>
    </source>
</reference>
<comment type="caution">
    <text evidence="1">The sequence shown here is derived from an EMBL/GenBank/DDBJ whole genome shotgun (WGS) entry which is preliminary data.</text>
</comment>
<dbReference type="AlphaFoldDB" id="A0A9X3IY95"/>
<name>A0A9X3IY95_9BACT</name>
<dbReference type="RefSeq" id="WP_267771957.1">
    <property type="nucleotide sequence ID" value="NZ_JAPNKE010000002.1"/>
</dbReference>
<gene>
    <name evidence="1" type="ORF">OV079_27785</name>
</gene>
<accession>A0A9X3IY95</accession>
<dbReference type="EMBL" id="JAPNKE010000002">
    <property type="protein sequence ID" value="MCY1009297.1"/>
    <property type="molecule type" value="Genomic_DNA"/>
</dbReference>
<organism evidence="1 2">
    <name type="scientific">Nannocystis pusilla</name>
    <dbReference type="NCBI Taxonomy" id="889268"/>
    <lineage>
        <taxon>Bacteria</taxon>
        <taxon>Pseudomonadati</taxon>
        <taxon>Myxococcota</taxon>
        <taxon>Polyangia</taxon>
        <taxon>Nannocystales</taxon>
        <taxon>Nannocystaceae</taxon>
        <taxon>Nannocystis</taxon>
    </lineage>
</organism>
<dbReference type="Proteomes" id="UP001150924">
    <property type="component" value="Unassembled WGS sequence"/>
</dbReference>
<sequence length="74" mass="7534">MLGGLKTSVARSTSSRIFSCLGGWTCFSDLATAAAVADAVPSNFGSFTAQMRDHASARLGAASSGSASWALRHP</sequence>